<proteinExistence type="predicted"/>
<evidence type="ECO:0000313" key="3">
    <source>
        <dbReference type="Proteomes" id="UP001178507"/>
    </source>
</evidence>
<feature type="region of interest" description="Disordered" evidence="1">
    <location>
        <begin position="221"/>
        <end position="285"/>
    </location>
</feature>
<protein>
    <submittedName>
        <fullName evidence="2">Uncharacterized protein</fullName>
    </submittedName>
</protein>
<reference evidence="2" key="1">
    <citation type="submission" date="2023-08" db="EMBL/GenBank/DDBJ databases">
        <authorList>
            <person name="Chen Y."/>
            <person name="Shah S."/>
            <person name="Dougan E. K."/>
            <person name="Thang M."/>
            <person name="Chan C."/>
        </authorList>
    </citation>
    <scope>NUCLEOTIDE SEQUENCE</scope>
</reference>
<feature type="compositionally biased region" description="Basic residues" evidence="1">
    <location>
        <begin position="346"/>
        <end position="364"/>
    </location>
</feature>
<organism evidence="2 3">
    <name type="scientific">Effrenium voratum</name>
    <dbReference type="NCBI Taxonomy" id="2562239"/>
    <lineage>
        <taxon>Eukaryota</taxon>
        <taxon>Sar</taxon>
        <taxon>Alveolata</taxon>
        <taxon>Dinophyceae</taxon>
        <taxon>Suessiales</taxon>
        <taxon>Symbiodiniaceae</taxon>
        <taxon>Effrenium</taxon>
    </lineage>
</organism>
<dbReference type="Proteomes" id="UP001178507">
    <property type="component" value="Unassembled WGS sequence"/>
</dbReference>
<gene>
    <name evidence="2" type="ORF">EVOR1521_LOCUS24408</name>
</gene>
<keyword evidence="3" id="KW-1185">Reference proteome</keyword>
<feature type="compositionally biased region" description="Low complexity" evidence="1">
    <location>
        <begin position="235"/>
        <end position="246"/>
    </location>
</feature>
<comment type="caution">
    <text evidence="2">The sequence shown here is derived from an EMBL/GenBank/DDBJ whole genome shotgun (WGS) entry which is preliminary data.</text>
</comment>
<dbReference type="EMBL" id="CAUJNA010003405">
    <property type="protein sequence ID" value="CAJ1401218.1"/>
    <property type="molecule type" value="Genomic_DNA"/>
</dbReference>
<feature type="region of interest" description="Disordered" evidence="1">
    <location>
        <begin position="300"/>
        <end position="364"/>
    </location>
</feature>
<evidence type="ECO:0000313" key="2">
    <source>
        <dbReference type="EMBL" id="CAJ1401218.1"/>
    </source>
</evidence>
<dbReference type="AlphaFoldDB" id="A0AA36JA05"/>
<evidence type="ECO:0000256" key="1">
    <source>
        <dbReference type="SAM" id="MobiDB-lite"/>
    </source>
</evidence>
<name>A0AA36JA05_9DINO</name>
<accession>A0AA36JA05</accession>
<feature type="compositionally biased region" description="Low complexity" evidence="1">
    <location>
        <begin position="254"/>
        <end position="273"/>
    </location>
</feature>
<feature type="compositionally biased region" description="Low complexity" evidence="1">
    <location>
        <begin position="309"/>
        <end position="323"/>
    </location>
</feature>
<sequence>MTARTLQLKLAAVMQQQVYQDYTALANYAAPDRLAVHVPLAHKVNYVLQLSLRLGLRLPSQKTMGTMTALLMYVPGMTELDPQAARNMCVHRKTRWKAALAAAVQLPQLLTRLPDAPADLDAAVLEAAGLQGHTVTEAWATAVSALATRVPLRKSHSSVRRAFSPTLPVSHGAQQGNVASMAVQLLQQALRGMQGGPQPCNLQFTERRSAGGALAQQLGDLFGGSSGSADREVVQQQASPQLALPAPGLPSAPEPQEAARPQAQQQQPLPQQQEPKEAPEENTDDVVNAVQRLRVGMAMKRPAARMDSPARAPAAPKAQAKAKAPAKPKAKALQVKPKAKSEAKPKAKAQAKPKAKPAARRPVRVKYSKTPPKTLRHKFQAGCGRCRYALGCTPSCWRLRGY</sequence>